<protein>
    <submittedName>
        <fullName evidence="3">Uncharacterized protein</fullName>
    </submittedName>
</protein>
<keyword evidence="2" id="KW-0812">Transmembrane</keyword>
<name>A0A261F129_9BIFI</name>
<reference evidence="3 4" key="1">
    <citation type="journal article" date="2017" name="BMC Genomics">
        <title>Comparative genomic and phylogenomic analyses of the Bifidobacteriaceae family.</title>
        <authorList>
            <person name="Lugli G.A."/>
            <person name="Milani C."/>
            <person name="Turroni F."/>
            <person name="Duranti S."/>
            <person name="Mancabelli L."/>
            <person name="Mangifesta M."/>
            <person name="Ferrario C."/>
            <person name="Modesto M."/>
            <person name="Mattarelli P."/>
            <person name="Jiri K."/>
            <person name="van Sinderen D."/>
            <person name="Ventura M."/>
        </authorList>
    </citation>
    <scope>NUCLEOTIDE SEQUENCE [LARGE SCALE GENOMIC DNA]</scope>
    <source>
        <strain evidence="3 4">DSM 24744</strain>
    </source>
</reference>
<dbReference type="EMBL" id="MWWQ01000005">
    <property type="protein sequence ID" value="OZG52811.1"/>
    <property type="molecule type" value="Genomic_DNA"/>
</dbReference>
<keyword evidence="4" id="KW-1185">Reference proteome</keyword>
<organism evidence="3 4">
    <name type="scientific">Pseudoscardovia suis</name>
    <dbReference type="NCBI Taxonomy" id="987063"/>
    <lineage>
        <taxon>Bacteria</taxon>
        <taxon>Bacillati</taxon>
        <taxon>Actinomycetota</taxon>
        <taxon>Actinomycetes</taxon>
        <taxon>Bifidobacteriales</taxon>
        <taxon>Bifidobacteriaceae</taxon>
        <taxon>Pseudoscardovia</taxon>
    </lineage>
</organism>
<feature type="region of interest" description="Disordered" evidence="1">
    <location>
        <begin position="1"/>
        <end position="35"/>
    </location>
</feature>
<evidence type="ECO:0000313" key="4">
    <source>
        <dbReference type="Proteomes" id="UP000216454"/>
    </source>
</evidence>
<proteinExistence type="predicted"/>
<evidence type="ECO:0000313" key="3">
    <source>
        <dbReference type="EMBL" id="OZG52811.1"/>
    </source>
</evidence>
<feature type="transmembrane region" description="Helical" evidence="2">
    <location>
        <begin position="42"/>
        <end position="62"/>
    </location>
</feature>
<dbReference type="AlphaFoldDB" id="A0A261F129"/>
<comment type="caution">
    <text evidence="3">The sequence shown here is derived from an EMBL/GenBank/DDBJ whole genome shotgun (WGS) entry which is preliminary data.</text>
</comment>
<evidence type="ECO:0000256" key="2">
    <source>
        <dbReference type="SAM" id="Phobius"/>
    </source>
</evidence>
<keyword evidence="2" id="KW-0472">Membrane</keyword>
<feature type="compositionally biased region" description="Polar residues" evidence="1">
    <location>
        <begin position="1"/>
        <end position="30"/>
    </location>
</feature>
<gene>
    <name evidence="3" type="ORF">PSSU_0429</name>
</gene>
<accession>A0A261F129</accession>
<evidence type="ECO:0000256" key="1">
    <source>
        <dbReference type="SAM" id="MobiDB-lite"/>
    </source>
</evidence>
<dbReference type="RefSeq" id="WP_094690752.1">
    <property type="nucleotide sequence ID" value="NZ_MWWQ01000005.1"/>
</dbReference>
<sequence length="312" mass="32408">MRNTTGDISHTSNNGLQSNQSVASPTAISTSDDHHKRHMRRFMAVTAAIVLALCAGGVTANARITPAQYLKQAQSLQPLGDDINAVSQSVASMGRQLSDSTADSSTQATDAAAAISNAATTLSDHVDAHRKDRLLSRDSTAADKYSAFADAAHAYASAAAAYAGTAEPLAAASLACQGAGVTLTVGDNVQFLTDYGSYLDSCSAALDALDSADSADSTDQSAVSASQQWSESTRKFVSSQRATLTALQQMGSTSDMPLDTFSTYLTKLGTLSAASAPDATQALQSWSSTLTSLDPAESLHEVESYLYQQSAR</sequence>
<keyword evidence="2" id="KW-1133">Transmembrane helix</keyword>
<dbReference type="Proteomes" id="UP000216454">
    <property type="component" value="Unassembled WGS sequence"/>
</dbReference>